<evidence type="ECO:0000313" key="1">
    <source>
        <dbReference type="EMBL" id="SEN77582.1"/>
    </source>
</evidence>
<organism evidence="1 2">
    <name type="scientific">Roseovarius tolerans</name>
    <dbReference type="NCBI Taxonomy" id="74031"/>
    <lineage>
        <taxon>Bacteria</taxon>
        <taxon>Pseudomonadati</taxon>
        <taxon>Pseudomonadota</taxon>
        <taxon>Alphaproteobacteria</taxon>
        <taxon>Rhodobacterales</taxon>
        <taxon>Roseobacteraceae</taxon>
        <taxon>Roseovarius</taxon>
    </lineage>
</organism>
<sequence>MAVQMSTIVDQAFARAEFQKVVFAQAPRRADLLRAAKKVPTKAPPIRLRVHRNHPFEFIASLLPAMCAYDGRSIDVEIGEYDDSLSLALQGRADVELIWLDYERYKLTPDALSEWLKCRVEALRGASPAPILVADWPRRMGGAQGFNESLRAWGKDVPGVRILPLDEAADALGDEYLDKRMASVGATRLSERANVTLARLMGLCWLPAVLRPRLKAVVFDLDNTLWGGVLGEDGQDGVIVDQGYDALQDKAVELAQSGLFLGILSRNEPEDVEAMFASERMTLPSQSVSARTISWGSKSEGMAEIAKTLRVGFDAILFVDDNPGELAAVASTCPGIQLLHATPDPLETCRALEFYPGLFTFGGDATDALRFADLATNDARQSLRAQAESHKDYLASLDLELRVAVNPAANRARLHQLSQKTNQFNLSLQRLSETDIADVLSASDRHVVAIWLADKFSESGLIAAMFVSADGQGMLHVDELCVSCRALGRGVEDIMMVTAIDAAAAAVIVNGGARIEQVRFQSEKGPRNYPARAWLEAFSGQTLGADGSVTVAWTETPRTAQARALPVRIKTGEPNANQ</sequence>
<dbReference type="Gene3D" id="3.40.50.1110">
    <property type="entry name" value="SGNH hydrolase"/>
    <property type="match status" value="1"/>
</dbReference>
<evidence type="ECO:0000313" key="2">
    <source>
        <dbReference type="Proteomes" id="UP000182160"/>
    </source>
</evidence>
<dbReference type="InterPro" id="IPR036514">
    <property type="entry name" value="SGNH_hydro_sf"/>
</dbReference>
<dbReference type="InterPro" id="IPR036412">
    <property type="entry name" value="HAD-like_sf"/>
</dbReference>
<dbReference type="InterPro" id="IPR010037">
    <property type="entry name" value="FkbH_domain"/>
</dbReference>
<accession>A0A1H8J9X9</accession>
<dbReference type="InterPro" id="IPR023214">
    <property type="entry name" value="HAD_sf"/>
</dbReference>
<dbReference type="SUPFAM" id="SSF56784">
    <property type="entry name" value="HAD-like"/>
    <property type="match status" value="1"/>
</dbReference>
<dbReference type="InterPro" id="IPR010033">
    <property type="entry name" value="HAD_SF_ppase_IIIC"/>
</dbReference>
<name>A0A1H8J9X9_9RHOB</name>
<dbReference type="AlphaFoldDB" id="A0A1H8J9X9"/>
<proteinExistence type="predicted"/>
<dbReference type="Gene3D" id="3.40.50.1000">
    <property type="entry name" value="HAD superfamily/HAD-like"/>
    <property type="match status" value="1"/>
</dbReference>
<dbReference type="GO" id="GO:0016788">
    <property type="term" value="F:hydrolase activity, acting on ester bonds"/>
    <property type="evidence" value="ECO:0007669"/>
    <property type="project" value="UniProtKB-ARBA"/>
</dbReference>
<dbReference type="NCBIfam" id="TIGR01686">
    <property type="entry name" value="FkbH"/>
    <property type="match status" value="1"/>
</dbReference>
<dbReference type="NCBIfam" id="TIGR01681">
    <property type="entry name" value="HAD-SF-IIIC"/>
    <property type="match status" value="1"/>
</dbReference>
<dbReference type="EMBL" id="FOBO01000029">
    <property type="protein sequence ID" value="SEN77582.1"/>
    <property type="molecule type" value="Genomic_DNA"/>
</dbReference>
<protein>
    <submittedName>
        <fullName evidence="1">HAD-superfamily phosphatase, subfamily IIIC/FkbH-like domain-containing protein</fullName>
    </submittedName>
</protein>
<reference evidence="1 2" key="1">
    <citation type="submission" date="2016-10" db="EMBL/GenBank/DDBJ databases">
        <authorList>
            <person name="de Groot N.N."/>
        </authorList>
    </citation>
    <scope>NUCLEOTIDE SEQUENCE [LARGE SCALE GENOMIC DNA]</scope>
    <source>
        <strain evidence="1 2">DSM 11457</strain>
    </source>
</reference>
<gene>
    <name evidence="1" type="ORF">SAMN04488077_12913</name>
</gene>
<dbReference type="Proteomes" id="UP000182160">
    <property type="component" value="Unassembled WGS sequence"/>
</dbReference>